<name>A0ABQ3INJ0_9PSEU</name>
<dbReference type="InterPro" id="IPR036390">
    <property type="entry name" value="WH_DNA-bd_sf"/>
</dbReference>
<dbReference type="PANTHER" id="PTHR33164:SF43">
    <property type="entry name" value="HTH-TYPE TRANSCRIPTIONAL REPRESSOR YETL"/>
    <property type="match status" value="1"/>
</dbReference>
<reference evidence="3" key="1">
    <citation type="journal article" date="2019" name="Int. J. Syst. Evol. Microbiol.">
        <title>The Global Catalogue of Microorganisms (GCM) 10K type strain sequencing project: providing services to taxonomists for standard genome sequencing and annotation.</title>
        <authorList>
            <consortium name="The Broad Institute Genomics Platform"/>
            <consortium name="The Broad Institute Genome Sequencing Center for Infectious Disease"/>
            <person name="Wu L."/>
            <person name="Ma J."/>
        </authorList>
    </citation>
    <scope>NUCLEOTIDE SEQUENCE [LARGE SCALE GENOMIC DNA]</scope>
    <source>
        <strain evidence="3">CGMCC 4.7677</strain>
    </source>
</reference>
<dbReference type="Gene3D" id="1.10.10.10">
    <property type="entry name" value="Winged helix-like DNA-binding domain superfamily/Winged helix DNA-binding domain"/>
    <property type="match status" value="1"/>
</dbReference>
<evidence type="ECO:0000259" key="1">
    <source>
        <dbReference type="PROSITE" id="PS50995"/>
    </source>
</evidence>
<dbReference type="InterPro" id="IPR036388">
    <property type="entry name" value="WH-like_DNA-bd_sf"/>
</dbReference>
<dbReference type="InterPro" id="IPR000835">
    <property type="entry name" value="HTH_MarR-typ"/>
</dbReference>
<gene>
    <name evidence="2" type="ORF">GCM10017786_22250</name>
</gene>
<dbReference type="PANTHER" id="PTHR33164">
    <property type="entry name" value="TRANSCRIPTIONAL REGULATOR, MARR FAMILY"/>
    <property type="match status" value="1"/>
</dbReference>
<accession>A0ABQ3INJ0</accession>
<organism evidence="2 3">
    <name type="scientific">Amycolatopsis deserti</name>
    <dbReference type="NCBI Taxonomy" id="185696"/>
    <lineage>
        <taxon>Bacteria</taxon>
        <taxon>Bacillati</taxon>
        <taxon>Actinomycetota</taxon>
        <taxon>Actinomycetes</taxon>
        <taxon>Pseudonocardiales</taxon>
        <taxon>Pseudonocardiaceae</taxon>
        <taxon>Amycolatopsis</taxon>
    </lineage>
</organism>
<dbReference type="InterPro" id="IPR039422">
    <property type="entry name" value="MarR/SlyA-like"/>
</dbReference>
<dbReference type="SMART" id="SM00347">
    <property type="entry name" value="HTH_MARR"/>
    <property type="match status" value="1"/>
</dbReference>
<evidence type="ECO:0000313" key="3">
    <source>
        <dbReference type="Proteomes" id="UP000605897"/>
    </source>
</evidence>
<sequence>MLFVVDTADDTGLAAWRAMLLAHDAALRAIDSDLTRAGTIPLTWYDVLLELNAGPQRRLRMNDLADRVVLSRTRVSRLVDEMVAAGLVTKIRDEEDRRVVWAAMTDEGASAFRRTAPQYLRGIEEHFSQYLTDEEKRIMTAALTKVRDAHTGVISTPEALRRSTRPTR</sequence>
<dbReference type="PRINTS" id="PR00598">
    <property type="entry name" value="HTHMARR"/>
</dbReference>
<dbReference type="Proteomes" id="UP000605897">
    <property type="component" value="Unassembled WGS sequence"/>
</dbReference>
<keyword evidence="3" id="KW-1185">Reference proteome</keyword>
<feature type="domain" description="HTH marR-type" evidence="1">
    <location>
        <begin position="1"/>
        <end position="148"/>
    </location>
</feature>
<proteinExistence type="predicted"/>
<dbReference type="Pfam" id="PF12802">
    <property type="entry name" value="MarR_2"/>
    <property type="match status" value="1"/>
</dbReference>
<comment type="caution">
    <text evidence="2">The sequence shown here is derived from an EMBL/GenBank/DDBJ whole genome shotgun (WGS) entry which is preliminary data.</text>
</comment>
<dbReference type="SUPFAM" id="SSF46785">
    <property type="entry name" value="Winged helix' DNA-binding domain"/>
    <property type="match status" value="1"/>
</dbReference>
<protein>
    <submittedName>
        <fullName evidence="2">MarR family transcriptional regulator</fullName>
    </submittedName>
</protein>
<dbReference type="EMBL" id="BNAU01000002">
    <property type="protein sequence ID" value="GHE89612.1"/>
    <property type="molecule type" value="Genomic_DNA"/>
</dbReference>
<dbReference type="PROSITE" id="PS50995">
    <property type="entry name" value="HTH_MARR_2"/>
    <property type="match status" value="1"/>
</dbReference>
<evidence type="ECO:0000313" key="2">
    <source>
        <dbReference type="EMBL" id="GHE89612.1"/>
    </source>
</evidence>